<gene>
    <name evidence="4" type="ORF">TRIADDRAFT_63765</name>
</gene>
<proteinExistence type="predicted"/>
<dbReference type="SMART" id="SM00165">
    <property type="entry name" value="UBA"/>
    <property type="match status" value="1"/>
</dbReference>
<dbReference type="InterPro" id="IPR000626">
    <property type="entry name" value="Ubiquitin-like_dom"/>
</dbReference>
<dbReference type="InterPro" id="IPR019956">
    <property type="entry name" value="Ubiquitin_dom"/>
</dbReference>
<dbReference type="RefSeq" id="XP_002111040.1">
    <property type="nucleotide sequence ID" value="XM_002111004.1"/>
</dbReference>
<protein>
    <recommendedName>
        <fullName evidence="6">UBA domain-containing protein</fullName>
    </recommendedName>
</protein>
<dbReference type="Gene3D" id="3.10.20.90">
    <property type="entry name" value="Phosphatidylinositol 3-kinase Catalytic Subunit, Chain A, domain 1"/>
    <property type="match status" value="1"/>
</dbReference>
<dbReference type="OrthoDB" id="10016665at2759"/>
<dbReference type="CTD" id="6752253"/>
<dbReference type="Pfam" id="PF00240">
    <property type="entry name" value="ubiquitin"/>
    <property type="match status" value="1"/>
</dbReference>
<dbReference type="Gene3D" id="1.10.8.10">
    <property type="entry name" value="DNA helicase RuvA subunit, C-terminal domain"/>
    <property type="match status" value="1"/>
</dbReference>
<dbReference type="CDD" id="cd14326">
    <property type="entry name" value="UBA_UBL7"/>
    <property type="match status" value="1"/>
</dbReference>
<evidence type="ECO:0000259" key="2">
    <source>
        <dbReference type="PROSITE" id="PS50030"/>
    </source>
</evidence>
<evidence type="ECO:0000313" key="5">
    <source>
        <dbReference type="Proteomes" id="UP000009022"/>
    </source>
</evidence>
<dbReference type="OMA" id="WPITQSE"/>
<feature type="compositionally biased region" description="Polar residues" evidence="1">
    <location>
        <begin position="356"/>
        <end position="368"/>
    </location>
</feature>
<dbReference type="SMART" id="SM00213">
    <property type="entry name" value="UBQ"/>
    <property type="match status" value="1"/>
</dbReference>
<dbReference type="InParanoid" id="B3RSE8"/>
<dbReference type="Proteomes" id="UP000009022">
    <property type="component" value="Unassembled WGS sequence"/>
</dbReference>
<evidence type="ECO:0000256" key="1">
    <source>
        <dbReference type="SAM" id="MobiDB-lite"/>
    </source>
</evidence>
<reference evidence="4 5" key="1">
    <citation type="journal article" date="2008" name="Nature">
        <title>The Trichoplax genome and the nature of placozoans.</title>
        <authorList>
            <person name="Srivastava M."/>
            <person name="Begovic E."/>
            <person name="Chapman J."/>
            <person name="Putnam N.H."/>
            <person name="Hellsten U."/>
            <person name="Kawashima T."/>
            <person name="Kuo A."/>
            <person name="Mitros T."/>
            <person name="Salamov A."/>
            <person name="Carpenter M.L."/>
            <person name="Signorovitch A.Y."/>
            <person name="Moreno M.A."/>
            <person name="Kamm K."/>
            <person name="Grimwood J."/>
            <person name="Schmutz J."/>
            <person name="Shapiro H."/>
            <person name="Grigoriev I.V."/>
            <person name="Buss L.W."/>
            <person name="Schierwater B."/>
            <person name="Dellaporta S.L."/>
            <person name="Rokhsar D.S."/>
        </authorList>
    </citation>
    <scope>NUCLEOTIDE SEQUENCE [LARGE SCALE GENOMIC DNA]</scope>
    <source>
        <strain evidence="4 5">Grell-BS-1999</strain>
    </source>
</reference>
<dbReference type="PRINTS" id="PR00348">
    <property type="entry name" value="UBIQUITIN"/>
</dbReference>
<dbReference type="InterPro" id="IPR009060">
    <property type="entry name" value="UBA-like_sf"/>
</dbReference>
<organism evidence="4 5">
    <name type="scientific">Trichoplax adhaerens</name>
    <name type="common">Trichoplax reptans</name>
    <dbReference type="NCBI Taxonomy" id="10228"/>
    <lineage>
        <taxon>Eukaryota</taxon>
        <taxon>Metazoa</taxon>
        <taxon>Placozoa</taxon>
        <taxon>Uniplacotomia</taxon>
        <taxon>Trichoplacea</taxon>
        <taxon>Trichoplacidae</taxon>
        <taxon>Trichoplax</taxon>
    </lineage>
</organism>
<feature type="region of interest" description="Disordered" evidence="1">
    <location>
        <begin position="332"/>
        <end position="368"/>
    </location>
</feature>
<dbReference type="InterPro" id="IPR047878">
    <property type="entry name" value="UBL7_UBA"/>
</dbReference>
<dbReference type="CDD" id="cd17039">
    <property type="entry name" value="Ubl_ubiquitin_like"/>
    <property type="match status" value="1"/>
</dbReference>
<dbReference type="GO" id="GO:0006511">
    <property type="term" value="P:ubiquitin-dependent protein catabolic process"/>
    <property type="evidence" value="ECO:0000318"/>
    <property type="project" value="GO_Central"/>
</dbReference>
<dbReference type="GO" id="GO:0031593">
    <property type="term" value="F:polyubiquitin modification-dependent protein binding"/>
    <property type="evidence" value="ECO:0000318"/>
    <property type="project" value="GO_Central"/>
</dbReference>
<dbReference type="FunFam" id="3.10.20.90:FF:000633">
    <property type="entry name" value="Ubiquitin family protein"/>
    <property type="match status" value="1"/>
</dbReference>
<dbReference type="STRING" id="10228.B3RSE8"/>
<dbReference type="PANTHER" id="PTHR10677:SF25">
    <property type="entry name" value="UBIQUITIN-LIKE PROTEIN 7"/>
    <property type="match status" value="1"/>
</dbReference>
<dbReference type="GO" id="GO:0005829">
    <property type="term" value="C:cytosol"/>
    <property type="evidence" value="ECO:0000318"/>
    <property type="project" value="GO_Central"/>
</dbReference>
<feature type="domain" description="UBA" evidence="2">
    <location>
        <begin position="397"/>
        <end position="438"/>
    </location>
</feature>
<dbReference type="InterPro" id="IPR015496">
    <property type="entry name" value="Ubiquilin"/>
</dbReference>
<dbReference type="PANTHER" id="PTHR10677">
    <property type="entry name" value="UBIQUILIN"/>
    <property type="match status" value="1"/>
</dbReference>
<feature type="domain" description="Ubiquitin-like" evidence="3">
    <location>
        <begin position="71"/>
        <end position="144"/>
    </location>
</feature>
<keyword evidence="5" id="KW-1185">Reference proteome</keyword>
<dbReference type="PhylomeDB" id="B3RSE8"/>
<dbReference type="InterPro" id="IPR015940">
    <property type="entry name" value="UBA"/>
</dbReference>
<dbReference type="SUPFAM" id="SSF46934">
    <property type="entry name" value="UBA-like"/>
    <property type="match status" value="1"/>
</dbReference>
<dbReference type="eggNOG" id="KOG0010">
    <property type="taxonomic scope" value="Eukaryota"/>
</dbReference>
<name>B3RSE8_TRIAD</name>
<dbReference type="AlphaFoldDB" id="B3RSE8"/>
<dbReference type="KEGG" id="tad:TRIADDRAFT_63765"/>
<dbReference type="PROSITE" id="PS50030">
    <property type="entry name" value="UBA"/>
    <property type="match status" value="1"/>
</dbReference>
<dbReference type="SUPFAM" id="SSF54236">
    <property type="entry name" value="Ubiquitin-like"/>
    <property type="match status" value="1"/>
</dbReference>
<feature type="compositionally biased region" description="Polar residues" evidence="1">
    <location>
        <begin position="339"/>
        <end position="348"/>
    </location>
</feature>
<dbReference type="InterPro" id="IPR029071">
    <property type="entry name" value="Ubiquitin-like_domsf"/>
</dbReference>
<evidence type="ECO:0000259" key="3">
    <source>
        <dbReference type="PROSITE" id="PS50053"/>
    </source>
</evidence>
<evidence type="ECO:0000313" key="4">
    <source>
        <dbReference type="EMBL" id="EDV27044.1"/>
    </source>
</evidence>
<dbReference type="EMBL" id="DS985243">
    <property type="protein sequence ID" value="EDV27044.1"/>
    <property type="molecule type" value="Genomic_DNA"/>
</dbReference>
<dbReference type="HOGENOM" id="CLU_623080_0_0_1"/>
<sequence>MAVIRFTFSSTACSYRFTKGVEVDLSEADLIFSCSIPWRKDLCAFKFIQQSIEINRLPDTPGNVQHEDMTAELFVSSLQLHEDLHLKINLKDKVENLKIKISRHWDISIDYQNLVYKGQLLTDGNSLESYNIREKSTVYLLPKKQIVTTEETTVNVNELISKLRRAMLNPKVLEKISTAFDKPEVIQQVHSAIPGLRENTIAFNILVDKDLMRMLMDPSNLESVIKAHPVLGQAVLYVMKATGINVREIPLRDGASLRRQVHSNGGNSDDSNDDTYELSNPEQFPIGDVYDTFRPYGSGATIGATQTSESAAGTSQTQLVTRQHLEAALASAFTSSSTQNDSAESLQSQRHETRDSPTTSSVDQEPNRITSDLLSQALDNALGSDRRNNTILQERSQERQKQIQILREMGIQDDALSLRALELTNGDINRAVNLILNGDI</sequence>
<feature type="region of interest" description="Disordered" evidence="1">
    <location>
        <begin position="259"/>
        <end position="290"/>
    </location>
</feature>
<dbReference type="PROSITE" id="PS50053">
    <property type="entry name" value="UBIQUITIN_2"/>
    <property type="match status" value="1"/>
</dbReference>
<dbReference type="GeneID" id="6752253"/>
<evidence type="ECO:0008006" key="6">
    <source>
        <dbReference type="Google" id="ProtNLM"/>
    </source>
</evidence>
<accession>B3RSE8</accession>